<dbReference type="PANTHER" id="PTHR46564:SF1">
    <property type="entry name" value="TRANSPOSASE"/>
    <property type="match status" value="1"/>
</dbReference>
<dbReference type="InterPro" id="IPR002622">
    <property type="entry name" value="Transposase_14"/>
</dbReference>
<proteinExistence type="predicted"/>
<evidence type="ECO:0000313" key="4">
    <source>
        <dbReference type="EMBL" id="RNJ50700.1"/>
    </source>
</evidence>
<organism evidence="3 5">
    <name type="scientific">Methylocystis hirsuta</name>
    <dbReference type="NCBI Taxonomy" id="369798"/>
    <lineage>
        <taxon>Bacteria</taxon>
        <taxon>Pseudomonadati</taxon>
        <taxon>Pseudomonadota</taxon>
        <taxon>Alphaproteobacteria</taxon>
        <taxon>Hyphomicrobiales</taxon>
        <taxon>Methylocystaceae</taxon>
        <taxon>Methylocystis</taxon>
    </lineage>
</organism>
<dbReference type="InterPro" id="IPR009057">
    <property type="entry name" value="Homeodomain-like_sf"/>
</dbReference>
<dbReference type="AlphaFoldDB" id="A0A3M9XS74"/>
<protein>
    <submittedName>
        <fullName evidence="3">IS630 family transposase</fullName>
    </submittedName>
</protein>
<evidence type="ECO:0000259" key="1">
    <source>
        <dbReference type="Pfam" id="PF01710"/>
    </source>
</evidence>
<dbReference type="InterPro" id="IPR036397">
    <property type="entry name" value="RNaseH_sf"/>
</dbReference>
<reference evidence="3 5" key="1">
    <citation type="submission" date="2018-08" db="EMBL/GenBank/DDBJ databases">
        <title>Genome sequence of Methylocystis hirsuta CSC1, a methanotroph able to accumulate PHAs.</title>
        <authorList>
            <person name="Bordel S."/>
            <person name="Rodriguez E."/>
            <person name="Gancedo J."/>
            <person name="Munoz R."/>
        </authorList>
    </citation>
    <scope>NUCLEOTIDE SEQUENCE [LARGE SCALE GENOMIC DNA]</scope>
    <source>
        <strain evidence="3 5">CSC1</strain>
    </source>
</reference>
<dbReference type="Gene3D" id="3.30.420.10">
    <property type="entry name" value="Ribonuclease H-like superfamily/Ribonuclease H"/>
    <property type="match status" value="1"/>
</dbReference>
<dbReference type="EMBL" id="QWDD01000001">
    <property type="protein sequence ID" value="RNJ50700.1"/>
    <property type="molecule type" value="Genomic_DNA"/>
</dbReference>
<evidence type="ECO:0000313" key="3">
    <source>
        <dbReference type="EMBL" id="RNJ50476.1"/>
    </source>
</evidence>
<evidence type="ECO:0000259" key="2">
    <source>
        <dbReference type="Pfam" id="PF13358"/>
    </source>
</evidence>
<gene>
    <name evidence="3" type="ORF">D1O30_13685</name>
    <name evidence="4" type="ORF">D1O30_15015</name>
</gene>
<dbReference type="Pfam" id="PF01710">
    <property type="entry name" value="HTH_Tnp_IS630"/>
    <property type="match status" value="1"/>
</dbReference>
<feature type="domain" description="Tc1-like transposase DDE" evidence="2">
    <location>
        <begin position="147"/>
        <end position="281"/>
    </location>
</feature>
<dbReference type="InterPro" id="IPR047655">
    <property type="entry name" value="Transpos_IS630-like"/>
</dbReference>
<accession>A0A3M9XS74</accession>
<dbReference type="Proteomes" id="UP000268623">
    <property type="component" value="Unassembled WGS sequence"/>
</dbReference>
<dbReference type="EMBL" id="QWDD01000001">
    <property type="protein sequence ID" value="RNJ50476.1"/>
    <property type="molecule type" value="Genomic_DNA"/>
</dbReference>
<dbReference type="GO" id="GO:0003676">
    <property type="term" value="F:nucleic acid binding"/>
    <property type="evidence" value="ECO:0007669"/>
    <property type="project" value="InterPro"/>
</dbReference>
<dbReference type="PANTHER" id="PTHR46564">
    <property type="entry name" value="TRANSPOSASE"/>
    <property type="match status" value="1"/>
</dbReference>
<sequence length="315" mass="35068">MARAYSQDLRDRVIDAALAGTPARHAAARFGIGDATAIVWVRRARETGERSARRQGQPRRSKLDPHRDYLLGLIEATPDLTISELLERLLAERGMKASRATLWTFLDRCGLTFKKKTAHASEQDRPDIVKRREEWFDGQLDLDPEKLVFIDETWATTNMARKCGRAPKGERLRASIPHGHWKTTTFVAGLRLCGLTAPMVLDGPINGLWFQAYVDQVLVPTLAPGDIVVMDNLGSHKGASVRKAIEAAGATLLYLPPYSPDFNPIENAFSKLKALLRKAAERTIDALWDRIGAVLHKFTPQECANFFVAAGYEPV</sequence>
<feature type="domain" description="Transposase Synechocystis PCC 6803" evidence="1">
    <location>
        <begin position="4"/>
        <end position="85"/>
    </location>
</feature>
<dbReference type="OrthoDB" id="565387at2"/>
<name>A0A3M9XS74_9HYPH</name>
<keyword evidence="5" id="KW-1185">Reference proteome</keyword>
<dbReference type="InterPro" id="IPR038717">
    <property type="entry name" value="Tc1-like_DDE_dom"/>
</dbReference>
<dbReference type="RefSeq" id="WP_123176407.1">
    <property type="nucleotide sequence ID" value="NZ_QWDD01000001.1"/>
</dbReference>
<comment type="caution">
    <text evidence="3">The sequence shown here is derived from an EMBL/GenBank/DDBJ whole genome shotgun (WGS) entry which is preliminary data.</text>
</comment>
<dbReference type="Pfam" id="PF13358">
    <property type="entry name" value="DDE_3"/>
    <property type="match status" value="1"/>
</dbReference>
<dbReference type="SUPFAM" id="SSF46689">
    <property type="entry name" value="Homeodomain-like"/>
    <property type="match status" value="1"/>
</dbReference>
<evidence type="ECO:0000313" key="5">
    <source>
        <dbReference type="Proteomes" id="UP000268623"/>
    </source>
</evidence>
<dbReference type="NCBIfam" id="NF033545">
    <property type="entry name" value="transpos_IS630"/>
    <property type="match status" value="1"/>
</dbReference>